<name>A0A0N8CJL1_9CRUS</name>
<evidence type="ECO:0000313" key="1">
    <source>
        <dbReference type="EMBL" id="KZS10896.1"/>
    </source>
</evidence>
<reference evidence="1 2" key="1">
    <citation type="submission" date="2016-03" db="EMBL/GenBank/DDBJ databases">
        <title>EvidentialGene: Evidence-directed Construction of Genes on Genomes.</title>
        <authorList>
            <person name="Gilbert D.G."/>
            <person name="Choi J.-H."/>
            <person name="Mockaitis K."/>
            <person name="Colbourne J."/>
            <person name="Pfrender M."/>
        </authorList>
    </citation>
    <scope>NUCLEOTIDE SEQUENCE [LARGE SCALE GENOMIC DNA]</scope>
    <source>
        <strain evidence="1 2">Xinb3</strain>
        <tissue evidence="1">Complete organism</tissue>
    </source>
</reference>
<dbReference type="PANTHER" id="PTHR32026:SF10">
    <property type="entry name" value="METHYLTRANSFERASE-LIKE PROTEIN 24-RELATED"/>
    <property type="match status" value="1"/>
</dbReference>
<comment type="caution">
    <text evidence="1">The sequence shown here is derived from an EMBL/GenBank/DDBJ whole genome shotgun (WGS) entry which is preliminary data.</text>
</comment>
<accession>A0A0N8CJL1</accession>
<dbReference type="AlphaFoldDB" id="A0A0N8CJL1"/>
<evidence type="ECO:0000313" key="2">
    <source>
        <dbReference type="Proteomes" id="UP000076858"/>
    </source>
</evidence>
<dbReference type="OrthoDB" id="10006218at2759"/>
<organism evidence="1 2">
    <name type="scientific">Daphnia magna</name>
    <dbReference type="NCBI Taxonomy" id="35525"/>
    <lineage>
        <taxon>Eukaryota</taxon>
        <taxon>Metazoa</taxon>
        <taxon>Ecdysozoa</taxon>
        <taxon>Arthropoda</taxon>
        <taxon>Crustacea</taxon>
        <taxon>Branchiopoda</taxon>
        <taxon>Diplostraca</taxon>
        <taxon>Cladocera</taxon>
        <taxon>Anomopoda</taxon>
        <taxon>Daphniidae</taxon>
        <taxon>Daphnia</taxon>
    </lineage>
</organism>
<gene>
    <name evidence="1" type="ORF">APZ42_024564</name>
</gene>
<protein>
    <submittedName>
        <fullName evidence="1">Uncharacterized protein</fullName>
    </submittedName>
</protein>
<dbReference type="Pfam" id="PF13383">
    <property type="entry name" value="Methyltransf_22"/>
    <property type="match status" value="1"/>
</dbReference>
<keyword evidence="2" id="KW-1185">Reference proteome</keyword>
<dbReference type="InterPro" id="IPR026913">
    <property type="entry name" value="METTL24"/>
</dbReference>
<proteinExistence type="predicted"/>
<dbReference type="InterPro" id="IPR025714">
    <property type="entry name" value="Methyltranfer_dom"/>
</dbReference>
<sequence length="295" mass="33929">MAFEAIKNRKSALVLLVSLFFATTFFCLQYVGIQTVGTTASRPCQTPVFDWRIVSAEEMSAEDMMSYFLWPNRTSCRLAHDFGGHMKRKPSGLDGQKAVCLNPVQVAPPPGECLVYSFGINNEWSFDDNMERYGCQVYAFDPSMKAEDHDRSPAIHFFKLGLHSQDTTNKKGWRLRSLTSIYDMLKKRHGERIIDYLKMDIELDEWAVIPQIIKSGMLDKIRQLAVEIHLPIKDSPEQMRDRVRIIRSLEEEGMVRFDSKLNPWYSGTFKLLGLSGPRGYEIAWYNSKFLNSKSS</sequence>
<dbReference type="PANTHER" id="PTHR32026">
    <property type="entry name" value="METHYLTRANSFERASE-LIKE PROTEIN 24"/>
    <property type="match status" value="1"/>
</dbReference>
<dbReference type="Proteomes" id="UP000076858">
    <property type="component" value="Unassembled WGS sequence"/>
</dbReference>
<dbReference type="EMBL" id="LRGB01001663">
    <property type="protein sequence ID" value="KZS10896.1"/>
    <property type="molecule type" value="Genomic_DNA"/>
</dbReference>